<dbReference type="PANTHER" id="PTHR10869">
    <property type="entry name" value="PROLYL 4-HYDROXYLASE ALPHA SUBUNIT"/>
    <property type="match status" value="1"/>
</dbReference>
<accession>A0A9X6NC55</accession>
<dbReference type="OrthoDB" id="420380at2759"/>
<evidence type="ECO:0000256" key="5">
    <source>
        <dbReference type="ARBA" id="ARBA00012269"/>
    </source>
</evidence>
<feature type="region of interest" description="Disordered" evidence="13">
    <location>
        <begin position="291"/>
        <end position="321"/>
    </location>
</feature>
<dbReference type="GO" id="GO:0004656">
    <property type="term" value="F:procollagen-proline 4-dioxygenase activity"/>
    <property type="evidence" value="ECO:0007669"/>
    <property type="project" value="UniProtKB-EC"/>
</dbReference>
<dbReference type="InterPro" id="IPR044862">
    <property type="entry name" value="Pro_4_hyd_alph_FE2OG_OXY"/>
</dbReference>
<dbReference type="Gene3D" id="2.60.120.620">
    <property type="entry name" value="q2cbj1_9rhob like domain"/>
    <property type="match status" value="1"/>
</dbReference>
<comment type="function">
    <text evidence="2">Catalyzes the post-translational formation of 4-hydroxyproline in -Xaa-Pro-Gly- sequences in collagens and other proteins.</text>
</comment>
<dbReference type="Gene3D" id="6.10.140.1460">
    <property type="match status" value="1"/>
</dbReference>
<evidence type="ECO:0000313" key="17">
    <source>
        <dbReference type="Proteomes" id="UP000192578"/>
    </source>
</evidence>
<evidence type="ECO:0000256" key="12">
    <source>
        <dbReference type="ARBA" id="ARBA00023180"/>
    </source>
</evidence>
<evidence type="ECO:0000256" key="9">
    <source>
        <dbReference type="ARBA" id="ARBA00022964"/>
    </source>
</evidence>
<keyword evidence="17" id="KW-1185">Reference proteome</keyword>
<feature type="chain" id="PRO_5040861491" description="procollagen-proline 4-dioxygenase" evidence="14">
    <location>
        <begin position="25"/>
        <end position="601"/>
    </location>
</feature>
<organism evidence="16 17">
    <name type="scientific">Hypsibius exemplaris</name>
    <name type="common">Freshwater tardigrade</name>
    <dbReference type="NCBI Taxonomy" id="2072580"/>
    <lineage>
        <taxon>Eukaryota</taxon>
        <taxon>Metazoa</taxon>
        <taxon>Ecdysozoa</taxon>
        <taxon>Tardigrada</taxon>
        <taxon>Eutardigrada</taxon>
        <taxon>Parachela</taxon>
        <taxon>Hypsibioidea</taxon>
        <taxon>Hypsibiidae</taxon>
        <taxon>Hypsibius</taxon>
    </lineage>
</organism>
<evidence type="ECO:0000313" key="16">
    <source>
        <dbReference type="EMBL" id="OWA51220.1"/>
    </source>
</evidence>
<dbReference type="InterPro" id="IPR006620">
    <property type="entry name" value="Pro_4_hyd_alph"/>
</dbReference>
<evidence type="ECO:0000256" key="2">
    <source>
        <dbReference type="ARBA" id="ARBA00002035"/>
    </source>
</evidence>
<dbReference type="PROSITE" id="PS51471">
    <property type="entry name" value="FE2OG_OXY"/>
    <property type="match status" value="1"/>
</dbReference>
<dbReference type="Pfam" id="PF08336">
    <property type="entry name" value="P4Ha_N"/>
    <property type="match status" value="1"/>
</dbReference>
<evidence type="ECO:0000256" key="11">
    <source>
        <dbReference type="ARBA" id="ARBA00023004"/>
    </source>
</evidence>
<evidence type="ECO:0000256" key="13">
    <source>
        <dbReference type="SAM" id="MobiDB-lite"/>
    </source>
</evidence>
<dbReference type="GO" id="GO:0031418">
    <property type="term" value="F:L-ascorbic acid binding"/>
    <property type="evidence" value="ECO:0007669"/>
    <property type="project" value="UniProtKB-KW"/>
</dbReference>
<keyword evidence="10" id="KW-0560">Oxidoreductase</keyword>
<feature type="signal peptide" evidence="14">
    <location>
        <begin position="1"/>
        <end position="24"/>
    </location>
</feature>
<evidence type="ECO:0000256" key="3">
    <source>
        <dbReference type="ARBA" id="ARBA00004319"/>
    </source>
</evidence>
<evidence type="ECO:0000256" key="7">
    <source>
        <dbReference type="ARBA" id="ARBA00022824"/>
    </source>
</evidence>
<dbReference type="InterPro" id="IPR013547">
    <property type="entry name" value="P4H_N"/>
</dbReference>
<gene>
    <name evidence="16" type="ORF">BV898_15714</name>
</gene>
<sequence length="601" mass="67357">MIRERRTLLGCLIVLIFSTQYCLAEIFSSIAQMETMVTTERQLADKLDLYIAAQQERVEFINSYVSRLEVLAADAAEHGILHPAAAFLHTVALSVELDDLMNFLSSFQEPEQRLDDLVAFREQQTLPDKTDLKGAAIAIARLQDVYKITADQFAEGKLCDRPSNDLESEADRPSLTISDSFTVANQLFDAEQVNESIDWFDLVLERCAAIAEIELDEEDQGQDLDEGQDLECEASVIATSLTRIAYANYLRGNTTGAILQTAEALAFDETNQEALMFLKIYFGHTASEDEDVAADSSATEEGEAQNKQSSQEGKEGAAWDPKSFYGTYNRDIFRTLCRADSPNIRDSKLDTNLRCRLSSSNDDFGKISPINVEELDNFPEVKVFRNFLSAAEADYLVAEGLKHLKRSTVVHPASLANSSKDEQEEFDLKAVLTSRTAKTAWLNHDHSDVTAAIIRRAQRATGLDLNNDHAEPMQMGNYGIGGHYDPHFDFFSMEHSKPSFGYQWKDERLATFMIYLTDVEEGGATVFVRRNLTVFPRKGDVLFWYNMDRDGNGHEDTLHAGCPVLLGSKWVMNLWIKADGQELIRPCGITSDARPIPIMLL</sequence>
<keyword evidence="7" id="KW-0256">Endoplasmic reticulum</keyword>
<comment type="subcellular location">
    <subcellularLocation>
        <location evidence="3">Endoplasmic reticulum lumen</location>
    </subcellularLocation>
</comment>
<evidence type="ECO:0000256" key="4">
    <source>
        <dbReference type="ARBA" id="ARBA00006511"/>
    </source>
</evidence>
<dbReference type="GO" id="GO:0005506">
    <property type="term" value="F:iron ion binding"/>
    <property type="evidence" value="ECO:0007669"/>
    <property type="project" value="InterPro"/>
</dbReference>
<protein>
    <recommendedName>
        <fullName evidence="5">procollagen-proline 4-dioxygenase</fullName>
        <ecNumber evidence="5">1.14.11.2</ecNumber>
    </recommendedName>
</protein>
<dbReference type="InterPro" id="IPR045054">
    <property type="entry name" value="P4HA-like"/>
</dbReference>
<keyword evidence="11" id="KW-0408">Iron</keyword>
<evidence type="ECO:0000256" key="14">
    <source>
        <dbReference type="SAM" id="SignalP"/>
    </source>
</evidence>
<name>A0A9X6NC55_HYPEX</name>
<evidence type="ECO:0000256" key="10">
    <source>
        <dbReference type="ARBA" id="ARBA00023002"/>
    </source>
</evidence>
<feature type="compositionally biased region" description="Acidic residues" evidence="13">
    <location>
        <begin position="291"/>
        <end position="303"/>
    </location>
</feature>
<comment type="cofactor">
    <cofactor evidence="1">
        <name>L-ascorbate</name>
        <dbReference type="ChEBI" id="CHEBI:38290"/>
    </cofactor>
</comment>
<evidence type="ECO:0000259" key="15">
    <source>
        <dbReference type="PROSITE" id="PS51471"/>
    </source>
</evidence>
<dbReference type="GO" id="GO:0005788">
    <property type="term" value="C:endoplasmic reticulum lumen"/>
    <property type="evidence" value="ECO:0007669"/>
    <property type="project" value="UniProtKB-SubCell"/>
</dbReference>
<dbReference type="EMBL" id="MTYJ01000218">
    <property type="protein sequence ID" value="OWA51220.1"/>
    <property type="molecule type" value="Genomic_DNA"/>
</dbReference>
<comment type="caution">
    <text evidence="16">The sequence shown here is derived from an EMBL/GenBank/DDBJ whole genome shotgun (WGS) entry which is preliminary data.</text>
</comment>
<dbReference type="EC" id="1.14.11.2" evidence="5"/>
<dbReference type="InterPro" id="IPR005123">
    <property type="entry name" value="Oxoglu/Fe-dep_dioxygenase_dom"/>
</dbReference>
<keyword evidence="6" id="KW-0479">Metal-binding</keyword>
<dbReference type="InterPro" id="IPR011990">
    <property type="entry name" value="TPR-like_helical_dom_sf"/>
</dbReference>
<reference evidence="17" key="1">
    <citation type="submission" date="2017-01" db="EMBL/GenBank/DDBJ databases">
        <title>Comparative genomics of anhydrobiosis in the tardigrade Hypsibius dujardini.</title>
        <authorList>
            <person name="Yoshida Y."/>
            <person name="Koutsovoulos G."/>
            <person name="Laetsch D."/>
            <person name="Stevens L."/>
            <person name="Kumar S."/>
            <person name="Horikawa D."/>
            <person name="Ishino K."/>
            <person name="Komine S."/>
            <person name="Tomita M."/>
            <person name="Blaxter M."/>
            <person name="Arakawa K."/>
        </authorList>
    </citation>
    <scope>NUCLEOTIDE SEQUENCE [LARGE SCALE GENOMIC DNA]</scope>
    <source>
        <strain evidence="17">Z151</strain>
    </source>
</reference>
<dbReference type="AlphaFoldDB" id="A0A9X6NC55"/>
<proteinExistence type="inferred from homology"/>
<evidence type="ECO:0000256" key="6">
    <source>
        <dbReference type="ARBA" id="ARBA00022723"/>
    </source>
</evidence>
<dbReference type="Proteomes" id="UP000192578">
    <property type="component" value="Unassembled WGS sequence"/>
</dbReference>
<evidence type="ECO:0000256" key="8">
    <source>
        <dbReference type="ARBA" id="ARBA00022896"/>
    </source>
</evidence>
<dbReference type="PANTHER" id="PTHR10869:SF244">
    <property type="entry name" value="PROLYL 4-HYDROXYLASE SUBUNIT ALPHA-2"/>
    <property type="match status" value="1"/>
</dbReference>
<feature type="domain" description="Fe2OG dioxygenase" evidence="15">
    <location>
        <begin position="469"/>
        <end position="578"/>
    </location>
</feature>
<dbReference type="Gene3D" id="1.25.40.10">
    <property type="entry name" value="Tetratricopeptide repeat domain"/>
    <property type="match status" value="1"/>
</dbReference>
<keyword evidence="14" id="KW-0732">Signal</keyword>
<comment type="similarity">
    <text evidence="4">Belongs to the P4HA family.</text>
</comment>
<dbReference type="Pfam" id="PF13640">
    <property type="entry name" value="2OG-FeII_Oxy_3"/>
    <property type="match status" value="1"/>
</dbReference>
<dbReference type="SMART" id="SM00702">
    <property type="entry name" value="P4Hc"/>
    <property type="match status" value="1"/>
</dbReference>
<keyword evidence="8" id="KW-0847">Vitamin C</keyword>
<keyword evidence="9" id="KW-0223">Dioxygenase</keyword>
<keyword evidence="12" id="KW-0325">Glycoprotein</keyword>
<evidence type="ECO:0000256" key="1">
    <source>
        <dbReference type="ARBA" id="ARBA00001961"/>
    </source>
</evidence>